<evidence type="ECO:0000256" key="1">
    <source>
        <dbReference type="SAM" id="Phobius"/>
    </source>
</evidence>
<proteinExistence type="predicted"/>
<gene>
    <name evidence="2" type="ORF">C6569_20500</name>
</gene>
<evidence type="ECO:0000313" key="3">
    <source>
        <dbReference type="Proteomes" id="UP000237889"/>
    </source>
</evidence>
<evidence type="ECO:0000313" key="2">
    <source>
        <dbReference type="EMBL" id="AVO47231.1"/>
    </source>
</evidence>
<sequence length="114" mass="12297">MFSFFDTRTPTQRFADEAMEQLSSLARRIGREGSHVQSAIEAAPDHIRNAARSLDRMGINPHAAAVAGQQALRHVGRHPSVLAPLVIVGAAVALGYWLAQPSQPVAAPHVKRQS</sequence>
<accession>A0A2S0NH24</accession>
<keyword evidence="1" id="KW-0472">Membrane</keyword>
<dbReference type="RefSeq" id="WP_106750601.1">
    <property type="nucleotide sequence ID" value="NZ_CP027668.1"/>
</dbReference>
<feature type="transmembrane region" description="Helical" evidence="1">
    <location>
        <begin position="81"/>
        <end position="99"/>
    </location>
</feature>
<name>A0A2S0NH24_9HYPH</name>
<dbReference type="EMBL" id="CP027668">
    <property type="protein sequence ID" value="AVO47231.1"/>
    <property type="molecule type" value="Genomic_DNA"/>
</dbReference>
<keyword evidence="1" id="KW-0812">Transmembrane</keyword>
<keyword evidence="1" id="KW-1133">Transmembrane helix</keyword>
<protein>
    <submittedName>
        <fullName evidence="2">Uncharacterized protein</fullName>
    </submittedName>
</protein>
<dbReference type="OrthoDB" id="9848117at2"/>
<reference evidence="2 3" key="1">
    <citation type="submission" date="2018-03" db="EMBL/GenBank/DDBJ databases">
        <title>Genome sequencing of Phreatobacter sp.</title>
        <authorList>
            <person name="Kim S.-J."/>
            <person name="Heo J."/>
            <person name="Kwon S.-W."/>
        </authorList>
    </citation>
    <scope>NUCLEOTIDE SEQUENCE [LARGE SCALE GENOMIC DNA]</scope>
    <source>
        <strain evidence="2 3">S-12</strain>
    </source>
</reference>
<keyword evidence="3" id="KW-1185">Reference proteome</keyword>
<dbReference type="Proteomes" id="UP000237889">
    <property type="component" value="Chromosome"/>
</dbReference>
<dbReference type="KEGG" id="phr:C6569_20500"/>
<organism evidence="2 3">
    <name type="scientific">Phreatobacter cathodiphilus</name>
    <dbReference type="NCBI Taxonomy" id="1868589"/>
    <lineage>
        <taxon>Bacteria</taxon>
        <taxon>Pseudomonadati</taxon>
        <taxon>Pseudomonadota</taxon>
        <taxon>Alphaproteobacteria</taxon>
        <taxon>Hyphomicrobiales</taxon>
        <taxon>Phreatobacteraceae</taxon>
        <taxon>Phreatobacter</taxon>
    </lineage>
</organism>
<dbReference type="AlphaFoldDB" id="A0A2S0NH24"/>